<gene>
    <name evidence="2" type="ORF">PVAP13_5KG695200</name>
</gene>
<dbReference type="PANTHER" id="PTHR47389">
    <property type="entry name" value="OS09G0436400 PROTEIN"/>
    <property type="match status" value="1"/>
</dbReference>
<dbReference type="EMBL" id="CM029045">
    <property type="protein sequence ID" value="KAG2602534.1"/>
    <property type="molecule type" value="Genomic_DNA"/>
</dbReference>
<feature type="compositionally biased region" description="Polar residues" evidence="1">
    <location>
        <begin position="7"/>
        <end position="17"/>
    </location>
</feature>
<accession>A0A8T0SZL4</accession>
<dbReference type="Proteomes" id="UP000823388">
    <property type="component" value="Chromosome 5K"/>
</dbReference>
<sequence length="461" mass="51871">MYRSRTSDSLLPNTGAETNEGEGASRGSPASESVRSEGDAAHHGPHSSEDHRPGKRKMEEWGQIAPMQKNQPGKASAATIGQGSRVLAAAPRLRYPPFPRTCKLKDIRNWEKECNRIKKILEKDNIDCDIPTMSKPKDPFTTEAVQSSKDKEVVLRAARNIVMVSYIMDDGRREPQCSDIIIKQLSDGSGRHRAMVMTHSGVVCVSGRIRDPLSVTLPDKKTVLDAKLIYFNDHYDIALLDIYLGFTLELPSIGFHPYRGNIKWLEEPDFSGRDHYIFLSSDIPEGGNGGMVIDHDGGFRGMAVVHSSPDPAVISISIIEKCIGMYMRFNSVARPILGIDIRTIALLNVQLLEDIYGFGIKGGFLVYEVYNPVAQELGIKRDNVIISINGRDAVRLPELEDYFLSLGWDYLMDKSTRVKEFKLTVFYLKSRVQRDVTVPVRYYDKPERDEDFMWMGSYDLS</sequence>
<evidence type="ECO:0008006" key="4">
    <source>
        <dbReference type="Google" id="ProtNLM"/>
    </source>
</evidence>
<reference evidence="2" key="1">
    <citation type="submission" date="2020-05" db="EMBL/GenBank/DDBJ databases">
        <title>WGS assembly of Panicum virgatum.</title>
        <authorList>
            <person name="Lovell J.T."/>
            <person name="Jenkins J."/>
            <person name="Shu S."/>
            <person name="Juenger T.E."/>
            <person name="Schmutz J."/>
        </authorList>
    </citation>
    <scope>NUCLEOTIDE SEQUENCE</scope>
    <source>
        <strain evidence="2">AP13</strain>
    </source>
</reference>
<keyword evidence="3" id="KW-1185">Reference proteome</keyword>
<proteinExistence type="predicted"/>
<comment type="caution">
    <text evidence="2">The sequence shown here is derived from an EMBL/GenBank/DDBJ whole genome shotgun (WGS) entry which is preliminary data.</text>
</comment>
<dbReference type="SUPFAM" id="SSF50494">
    <property type="entry name" value="Trypsin-like serine proteases"/>
    <property type="match status" value="1"/>
</dbReference>
<evidence type="ECO:0000313" key="2">
    <source>
        <dbReference type="EMBL" id="KAG2602534.1"/>
    </source>
</evidence>
<evidence type="ECO:0000256" key="1">
    <source>
        <dbReference type="SAM" id="MobiDB-lite"/>
    </source>
</evidence>
<dbReference type="InterPro" id="IPR009003">
    <property type="entry name" value="Peptidase_S1_PA"/>
</dbReference>
<organism evidence="2 3">
    <name type="scientific">Panicum virgatum</name>
    <name type="common">Blackwell switchgrass</name>
    <dbReference type="NCBI Taxonomy" id="38727"/>
    <lineage>
        <taxon>Eukaryota</taxon>
        <taxon>Viridiplantae</taxon>
        <taxon>Streptophyta</taxon>
        <taxon>Embryophyta</taxon>
        <taxon>Tracheophyta</taxon>
        <taxon>Spermatophyta</taxon>
        <taxon>Magnoliopsida</taxon>
        <taxon>Liliopsida</taxon>
        <taxon>Poales</taxon>
        <taxon>Poaceae</taxon>
        <taxon>PACMAD clade</taxon>
        <taxon>Panicoideae</taxon>
        <taxon>Panicodae</taxon>
        <taxon>Paniceae</taxon>
        <taxon>Panicinae</taxon>
        <taxon>Panicum</taxon>
        <taxon>Panicum sect. Hiantes</taxon>
    </lineage>
</organism>
<evidence type="ECO:0000313" key="3">
    <source>
        <dbReference type="Proteomes" id="UP000823388"/>
    </source>
</evidence>
<feature type="region of interest" description="Disordered" evidence="1">
    <location>
        <begin position="1"/>
        <end position="57"/>
    </location>
</feature>
<feature type="compositionally biased region" description="Basic and acidic residues" evidence="1">
    <location>
        <begin position="34"/>
        <end position="57"/>
    </location>
</feature>
<protein>
    <recommendedName>
        <fullName evidence="4">PDZ domain-containing protein</fullName>
    </recommendedName>
</protein>
<name>A0A8T0SZL4_PANVG</name>
<dbReference type="PANTHER" id="PTHR47389:SF5">
    <property type="entry name" value="OS09G0436700 PROTEIN"/>
    <property type="match status" value="1"/>
</dbReference>
<dbReference type="AlphaFoldDB" id="A0A8T0SZL4"/>